<dbReference type="RefSeq" id="WP_125576095.1">
    <property type="nucleotide sequence ID" value="NZ_JBHTOF010000020.1"/>
</dbReference>
<dbReference type="EMBL" id="JBHTOF010000020">
    <property type="protein sequence ID" value="MFD1464882.1"/>
    <property type="molecule type" value="Genomic_DNA"/>
</dbReference>
<dbReference type="PANTHER" id="PTHR16301">
    <property type="entry name" value="IMPACT-RELATED"/>
    <property type="match status" value="1"/>
</dbReference>
<dbReference type="NCBIfam" id="TIGR00257">
    <property type="entry name" value="IMPACT_YIGZ"/>
    <property type="match status" value="1"/>
</dbReference>
<dbReference type="InterPro" id="IPR036956">
    <property type="entry name" value="Impact_N_sf"/>
</dbReference>
<evidence type="ECO:0000259" key="3">
    <source>
        <dbReference type="Pfam" id="PF09186"/>
    </source>
</evidence>
<dbReference type="PROSITE" id="PS00910">
    <property type="entry name" value="UPF0029"/>
    <property type="match status" value="1"/>
</dbReference>
<evidence type="ECO:0000259" key="2">
    <source>
        <dbReference type="Pfam" id="PF01205"/>
    </source>
</evidence>
<evidence type="ECO:0000313" key="4">
    <source>
        <dbReference type="EMBL" id="MFD1464882.1"/>
    </source>
</evidence>
<evidence type="ECO:0000256" key="1">
    <source>
        <dbReference type="ARBA" id="ARBA00007665"/>
    </source>
</evidence>
<dbReference type="Proteomes" id="UP001597244">
    <property type="component" value="Unassembled WGS sequence"/>
</dbReference>
<dbReference type="InterPro" id="IPR035647">
    <property type="entry name" value="EFG_III/V"/>
</dbReference>
<proteinExistence type="inferred from homology"/>
<comment type="similarity">
    <text evidence="1">Belongs to the IMPACT family.</text>
</comment>
<dbReference type="PANTHER" id="PTHR16301:SF20">
    <property type="entry name" value="IMPACT FAMILY MEMBER YIGZ"/>
    <property type="match status" value="1"/>
</dbReference>
<dbReference type="Gene3D" id="3.30.230.30">
    <property type="entry name" value="Impact, N-terminal domain"/>
    <property type="match status" value="1"/>
</dbReference>
<dbReference type="InterPro" id="IPR020568">
    <property type="entry name" value="Ribosomal_Su5_D2-typ_SF"/>
</dbReference>
<name>A0ABW4DJN2_9LACO</name>
<dbReference type="SUPFAM" id="SSF54980">
    <property type="entry name" value="EF-G C-terminal domain-like"/>
    <property type="match status" value="1"/>
</dbReference>
<gene>
    <name evidence="4" type="ORF">ACFQ4L_02080</name>
</gene>
<reference evidence="5" key="1">
    <citation type="journal article" date="2019" name="Int. J. Syst. Evol. Microbiol.">
        <title>The Global Catalogue of Microorganisms (GCM) 10K type strain sequencing project: providing services to taxonomists for standard genome sequencing and annotation.</title>
        <authorList>
            <consortium name="The Broad Institute Genomics Platform"/>
            <consortium name="The Broad Institute Genome Sequencing Center for Infectious Disease"/>
            <person name="Wu L."/>
            <person name="Ma J."/>
        </authorList>
    </citation>
    <scope>NUCLEOTIDE SEQUENCE [LARGE SCALE GENOMIC DNA]</scope>
    <source>
        <strain evidence="5">CCM 8951</strain>
    </source>
</reference>
<comment type="caution">
    <text evidence="4">The sequence shown here is derived from an EMBL/GenBank/DDBJ whole genome shotgun (WGS) entry which is preliminary data.</text>
</comment>
<dbReference type="Pfam" id="PF09186">
    <property type="entry name" value="DUF1949"/>
    <property type="match status" value="1"/>
</dbReference>
<protein>
    <submittedName>
        <fullName evidence="4">YigZ family protein</fullName>
    </submittedName>
</protein>
<organism evidence="4 5">
    <name type="scientific">Lapidilactobacillus mulanensis</name>
    <dbReference type="NCBI Taxonomy" id="2485999"/>
    <lineage>
        <taxon>Bacteria</taxon>
        <taxon>Bacillati</taxon>
        <taxon>Bacillota</taxon>
        <taxon>Bacilli</taxon>
        <taxon>Lactobacillales</taxon>
        <taxon>Lactobacillaceae</taxon>
        <taxon>Lapidilactobacillus</taxon>
    </lineage>
</organism>
<accession>A0ABW4DJN2</accession>
<evidence type="ECO:0000313" key="5">
    <source>
        <dbReference type="Proteomes" id="UP001597244"/>
    </source>
</evidence>
<dbReference type="Gene3D" id="3.30.70.240">
    <property type="match status" value="1"/>
</dbReference>
<dbReference type="Pfam" id="PF01205">
    <property type="entry name" value="Impact_N"/>
    <property type="match status" value="1"/>
</dbReference>
<dbReference type="InterPro" id="IPR020569">
    <property type="entry name" value="UPF0029_Impact_CS"/>
</dbReference>
<keyword evidence="5" id="KW-1185">Reference proteome</keyword>
<dbReference type="SUPFAM" id="SSF54211">
    <property type="entry name" value="Ribosomal protein S5 domain 2-like"/>
    <property type="match status" value="1"/>
</dbReference>
<dbReference type="InterPro" id="IPR015269">
    <property type="entry name" value="UPF0029_Impact_C"/>
</dbReference>
<feature type="domain" description="Impact N-terminal" evidence="2">
    <location>
        <begin position="18"/>
        <end position="123"/>
    </location>
</feature>
<dbReference type="InterPro" id="IPR023582">
    <property type="entry name" value="Impact"/>
</dbReference>
<dbReference type="InterPro" id="IPR001498">
    <property type="entry name" value="Impact_N"/>
</dbReference>
<dbReference type="InterPro" id="IPR015796">
    <property type="entry name" value="Impact_YigZ-like"/>
</dbReference>
<sequence length="213" mass="23563">MEKYRTIAKNGEQEIIIKKSRFIGSVARVTTETEAQEFLNTVRQKHAKANHHCFAYQLGFQDEIQRMSDDGEPSGTAGPPILDVLAKEHLNNLICVVTRYFGGIKLGAGGLIRAYSQGTSTAIQSVGLVAGMSQRRYQITIDYNQLDILTHYLAKQAITIANTEYTDVVALTVWLNEDAEETKLTAIKNLLAGQVTFAKQEAGFNEVPIESPK</sequence>
<feature type="domain" description="UPF0029" evidence="3">
    <location>
        <begin position="139"/>
        <end position="194"/>
    </location>
</feature>